<dbReference type="EMBL" id="HACG01027649">
    <property type="protein sequence ID" value="CEK74514.1"/>
    <property type="molecule type" value="Transcribed_RNA"/>
</dbReference>
<evidence type="ECO:0000313" key="2">
    <source>
        <dbReference type="EMBL" id="CEK74514.1"/>
    </source>
</evidence>
<feature type="compositionally biased region" description="Polar residues" evidence="1">
    <location>
        <begin position="30"/>
        <end position="52"/>
    </location>
</feature>
<feature type="non-terminal residue" evidence="2">
    <location>
        <position position="75"/>
    </location>
</feature>
<feature type="region of interest" description="Disordered" evidence="1">
    <location>
        <begin position="30"/>
        <end position="53"/>
    </location>
</feature>
<organism evidence="2">
    <name type="scientific">Arion vulgaris</name>
    <dbReference type="NCBI Taxonomy" id="1028688"/>
    <lineage>
        <taxon>Eukaryota</taxon>
        <taxon>Metazoa</taxon>
        <taxon>Spiralia</taxon>
        <taxon>Lophotrochozoa</taxon>
        <taxon>Mollusca</taxon>
        <taxon>Gastropoda</taxon>
        <taxon>Heterobranchia</taxon>
        <taxon>Euthyneura</taxon>
        <taxon>Panpulmonata</taxon>
        <taxon>Eupulmonata</taxon>
        <taxon>Stylommatophora</taxon>
        <taxon>Helicina</taxon>
        <taxon>Arionoidea</taxon>
        <taxon>Arionidae</taxon>
        <taxon>Arion</taxon>
    </lineage>
</organism>
<gene>
    <name evidence="2" type="primary">ORF91400</name>
</gene>
<sequence>TQPIPNTAAPQSSVSTGVVDQSQLYQASSSGCQTWSNNPQAGHSMQMRQPASDQGMHALFASFDNQVYLPGFHTP</sequence>
<feature type="non-terminal residue" evidence="2">
    <location>
        <position position="1"/>
    </location>
</feature>
<accession>A0A0B7A0U3</accession>
<proteinExistence type="predicted"/>
<dbReference type="AlphaFoldDB" id="A0A0B7A0U3"/>
<evidence type="ECO:0000256" key="1">
    <source>
        <dbReference type="SAM" id="MobiDB-lite"/>
    </source>
</evidence>
<protein>
    <submittedName>
        <fullName evidence="2">Uncharacterized protein</fullName>
    </submittedName>
</protein>
<name>A0A0B7A0U3_9EUPU</name>
<reference evidence="2" key="1">
    <citation type="submission" date="2014-12" db="EMBL/GenBank/DDBJ databases">
        <title>Insight into the proteome of Arion vulgaris.</title>
        <authorList>
            <person name="Aradska J."/>
            <person name="Bulat T."/>
            <person name="Smidak R."/>
            <person name="Sarate P."/>
            <person name="Gangsoo J."/>
            <person name="Sialana F."/>
            <person name="Bilban M."/>
            <person name="Lubec G."/>
        </authorList>
    </citation>
    <scope>NUCLEOTIDE SEQUENCE</scope>
    <source>
        <tissue evidence="2">Skin</tissue>
    </source>
</reference>